<dbReference type="InterPro" id="IPR000727">
    <property type="entry name" value="T_SNARE_dom"/>
</dbReference>
<evidence type="ECO:0000313" key="14">
    <source>
        <dbReference type="Proteomes" id="UP000000759"/>
    </source>
</evidence>
<evidence type="ECO:0000256" key="3">
    <source>
        <dbReference type="ARBA" id="ARBA00022448"/>
    </source>
</evidence>
<organism evidence="13 14">
    <name type="scientific">Phaeodactylum tricornutum (strain CCAP 1055/1)</name>
    <dbReference type="NCBI Taxonomy" id="556484"/>
    <lineage>
        <taxon>Eukaryota</taxon>
        <taxon>Sar</taxon>
        <taxon>Stramenopiles</taxon>
        <taxon>Ochrophyta</taxon>
        <taxon>Bacillariophyta</taxon>
        <taxon>Bacillariophyceae</taxon>
        <taxon>Bacillariophycidae</taxon>
        <taxon>Naviculales</taxon>
        <taxon>Phaeodactylaceae</taxon>
        <taxon>Phaeodactylum</taxon>
    </lineage>
</organism>
<feature type="domain" description="T-SNARE coiled-coil homology" evidence="12">
    <location>
        <begin position="206"/>
        <end position="268"/>
    </location>
</feature>
<dbReference type="PROSITE" id="PS50192">
    <property type="entry name" value="T_SNARE"/>
    <property type="match status" value="1"/>
</dbReference>
<dbReference type="GO" id="GO:0000139">
    <property type="term" value="C:Golgi membrane"/>
    <property type="evidence" value="ECO:0007669"/>
    <property type="project" value="UniProtKB-SubCell"/>
</dbReference>
<evidence type="ECO:0000256" key="1">
    <source>
        <dbReference type="ARBA" id="ARBA00004409"/>
    </source>
</evidence>
<dbReference type="PANTHER" id="PTHR12791">
    <property type="entry name" value="GOLGI SNARE BET1-RELATED"/>
    <property type="match status" value="1"/>
</dbReference>
<evidence type="ECO:0000256" key="8">
    <source>
        <dbReference type="ARBA" id="ARBA00023136"/>
    </source>
</evidence>
<name>B7FRN5_PHATC</name>
<keyword evidence="3" id="KW-0813">Transport</keyword>
<feature type="coiled-coil region" evidence="9">
    <location>
        <begin position="237"/>
        <end position="264"/>
    </location>
</feature>
<keyword evidence="14" id="KW-1185">Reference proteome</keyword>
<dbReference type="SMART" id="SM00397">
    <property type="entry name" value="t_SNARE"/>
    <property type="match status" value="1"/>
</dbReference>
<dbReference type="SUPFAM" id="SSF47661">
    <property type="entry name" value="t-snare proteins"/>
    <property type="match status" value="1"/>
</dbReference>
<dbReference type="OrthoDB" id="546861at2759"/>
<dbReference type="PaxDb" id="2850-Phatr31559"/>
<dbReference type="RefSeq" id="XP_002176570.1">
    <property type="nucleotide sequence ID" value="XM_002176534.1"/>
</dbReference>
<dbReference type="SUPFAM" id="SSF58038">
    <property type="entry name" value="SNARE fusion complex"/>
    <property type="match status" value="1"/>
</dbReference>
<dbReference type="EMBL" id="CM000605">
    <property type="protein sequence ID" value="EEC51033.1"/>
    <property type="molecule type" value="Genomic_DNA"/>
</dbReference>
<gene>
    <name evidence="13" type="ORF">PHATRDRAFT_31559</name>
</gene>
<dbReference type="CDD" id="cd15841">
    <property type="entry name" value="SNARE_Qc"/>
    <property type="match status" value="1"/>
</dbReference>
<evidence type="ECO:0000256" key="2">
    <source>
        <dbReference type="ARBA" id="ARBA00009063"/>
    </source>
</evidence>
<reference evidence="14" key="2">
    <citation type="submission" date="2008-08" db="EMBL/GenBank/DDBJ databases">
        <authorList>
            <consortium name="Diatom Consortium"/>
            <person name="Grigoriev I."/>
            <person name="Grimwood J."/>
            <person name="Kuo A."/>
            <person name="Otillar R.P."/>
            <person name="Salamov A."/>
            <person name="Detter J.C."/>
            <person name="Lindquist E."/>
            <person name="Shapiro H."/>
            <person name="Lucas S."/>
            <person name="Glavina del Rio T."/>
            <person name="Pitluck S."/>
            <person name="Rokhsar D."/>
            <person name="Bowler C."/>
        </authorList>
    </citation>
    <scope>GENOME REANNOTATION</scope>
    <source>
        <strain evidence="14">CCAP 1055/1</strain>
    </source>
</reference>
<evidence type="ECO:0000256" key="10">
    <source>
        <dbReference type="SAM" id="MobiDB-lite"/>
    </source>
</evidence>
<evidence type="ECO:0000256" key="9">
    <source>
        <dbReference type="SAM" id="Coils"/>
    </source>
</evidence>
<evidence type="ECO:0000259" key="12">
    <source>
        <dbReference type="PROSITE" id="PS50192"/>
    </source>
</evidence>
<evidence type="ECO:0000256" key="5">
    <source>
        <dbReference type="ARBA" id="ARBA00022927"/>
    </source>
</evidence>
<dbReference type="OMA" id="EHDPYRF"/>
<dbReference type="Gene3D" id="1.20.5.110">
    <property type="match status" value="1"/>
</dbReference>
<protein>
    <recommendedName>
        <fullName evidence="12">t-SNARE coiled-coil homology domain-containing protein</fullName>
    </recommendedName>
</protein>
<feature type="transmembrane region" description="Helical" evidence="11">
    <location>
        <begin position="277"/>
        <end position="296"/>
    </location>
</feature>
<feature type="region of interest" description="Disordered" evidence="10">
    <location>
        <begin position="25"/>
        <end position="54"/>
    </location>
</feature>
<keyword evidence="5" id="KW-0653">Protein transport</keyword>
<dbReference type="GO" id="GO:0015031">
    <property type="term" value="P:protein transport"/>
    <property type="evidence" value="ECO:0007669"/>
    <property type="project" value="UniProtKB-KW"/>
</dbReference>
<dbReference type="InParanoid" id="B7FRN5"/>
<comment type="subcellular location">
    <subcellularLocation>
        <location evidence="1">Golgi apparatus membrane</location>
        <topology evidence="1">Single-pass type IV membrane protein</topology>
    </subcellularLocation>
</comment>
<keyword evidence="9" id="KW-0175">Coiled coil</keyword>
<dbReference type="KEGG" id="pti:PHATRDRAFT_31559"/>
<dbReference type="STRING" id="556484.B7FRN5"/>
<accession>B7FRN5</accession>
<evidence type="ECO:0000256" key="6">
    <source>
        <dbReference type="ARBA" id="ARBA00022989"/>
    </source>
</evidence>
<proteinExistence type="inferred from homology"/>
<evidence type="ECO:0000313" key="13">
    <source>
        <dbReference type="EMBL" id="EEC51033.1"/>
    </source>
</evidence>
<dbReference type="Gene3D" id="1.20.58.90">
    <property type="match status" value="1"/>
</dbReference>
<dbReference type="AlphaFoldDB" id="B7FRN5"/>
<dbReference type="FunCoup" id="B7FRN5">
    <property type="interactions" value="106"/>
</dbReference>
<keyword evidence="4 11" id="KW-0812">Transmembrane</keyword>
<evidence type="ECO:0000256" key="11">
    <source>
        <dbReference type="SAM" id="Phobius"/>
    </source>
</evidence>
<dbReference type="eggNOG" id="KOG3202">
    <property type="taxonomic scope" value="Eukaryota"/>
</dbReference>
<dbReference type="Pfam" id="PF09177">
    <property type="entry name" value="STX6_10_61_N"/>
    <property type="match status" value="1"/>
</dbReference>
<dbReference type="InterPro" id="IPR010989">
    <property type="entry name" value="SNARE"/>
</dbReference>
<comment type="similarity">
    <text evidence="2">Belongs to the syntaxin family.</text>
</comment>
<keyword evidence="7" id="KW-0333">Golgi apparatus</keyword>
<dbReference type="HOGENOM" id="CLU_054492_0_0_1"/>
<dbReference type="InterPro" id="IPR015260">
    <property type="entry name" value="Syntaxin-6/10/61_N"/>
</dbReference>
<feature type="compositionally biased region" description="Low complexity" evidence="10">
    <location>
        <begin position="26"/>
        <end position="40"/>
    </location>
</feature>
<evidence type="ECO:0000256" key="7">
    <source>
        <dbReference type="ARBA" id="ARBA00023034"/>
    </source>
</evidence>
<sequence>MSYAKIEENGMKGSFSLPYADADETSSSISFSSSRKGPSSALSEPLRGNGDESEDPFFVFREDMNRKLELVDEGLAEYLRIVHQTDTAVNTNELKEAKKQLKRRFKNAESTLKDVYMTVQVVETDRSKFTHISDAELYDRQMLVETSRDRLNRAKNDIQSEVVKAKMMSDERAKALRRAGAAVLGAKTDGQRENTNFIVNSQARTSLLMQHQDETLDELDDAVTRVGHIAGNIHDEIGQQNKILTEMEEDLDRAEEELGMVLGKLARFLKTKDRWQLSTILFLTVVAIVLFFSVLYL</sequence>
<evidence type="ECO:0000256" key="4">
    <source>
        <dbReference type="ARBA" id="ARBA00022692"/>
    </source>
</evidence>
<keyword evidence="6 11" id="KW-1133">Transmembrane helix</keyword>
<keyword evidence="8 11" id="KW-0472">Membrane</keyword>
<dbReference type="Proteomes" id="UP000000759">
    <property type="component" value="Chromosome 1"/>
</dbReference>
<dbReference type="GeneID" id="7196090"/>
<reference evidence="13 14" key="1">
    <citation type="journal article" date="2008" name="Nature">
        <title>The Phaeodactylum genome reveals the evolutionary history of diatom genomes.</title>
        <authorList>
            <person name="Bowler C."/>
            <person name="Allen A.E."/>
            <person name="Badger J.H."/>
            <person name="Grimwood J."/>
            <person name="Jabbari K."/>
            <person name="Kuo A."/>
            <person name="Maheswari U."/>
            <person name="Martens C."/>
            <person name="Maumus F."/>
            <person name="Otillar R.P."/>
            <person name="Rayko E."/>
            <person name="Salamov A."/>
            <person name="Vandepoele K."/>
            <person name="Beszteri B."/>
            <person name="Gruber A."/>
            <person name="Heijde M."/>
            <person name="Katinka M."/>
            <person name="Mock T."/>
            <person name="Valentin K."/>
            <person name="Verret F."/>
            <person name="Berges J.A."/>
            <person name="Brownlee C."/>
            <person name="Cadoret J.P."/>
            <person name="Chiovitti A."/>
            <person name="Choi C.J."/>
            <person name="Coesel S."/>
            <person name="De Martino A."/>
            <person name="Detter J.C."/>
            <person name="Durkin C."/>
            <person name="Falciatore A."/>
            <person name="Fournet J."/>
            <person name="Haruta M."/>
            <person name="Huysman M.J."/>
            <person name="Jenkins B.D."/>
            <person name="Jiroutova K."/>
            <person name="Jorgensen R.E."/>
            <person name="Joubert Y."/>
            <person name="Kaplan A."/>
            <person name="Kroger N."/>
            <person name="Kroth P.G."/>
            <person name="La Roche J."/>
            <person name="Lindquist E."/>
            <person name="Lommer M."/>
            <person name="Martin-Jezequel V."/>
            <person name="Lopez P.J."/>
            <person name="Lucas S."/>
            <person name="Mangogna M."/>
            <person name="McGinnis K."/>
            <person name="Medlin L.K."/>
            <person name="Montsant A."/>
            <person name="Oudot-Le Secq M.P."/>
            <person name="Napoli C."/>
            <person name="Obornik M."/>
            <person name="Parker M.S."/>
            <person name="Petit J.L."/>
            <person name="Porcel B.M."/>
            <person name="Poulsen N."/>
            <person name="Robison M."/>
            <person name="Rychlewski L."/>
            <person name="Rynearson T.A."/>
            <person name="Schmutz J."/>
            <person name="Shapiro H."/>
            <person name="Siaut M."/>
            <person name="Stanley M."/>
            <person name="Sussman M.R."/>
            <person name="Taylor A.R."/>
            <person name="Vardi A."/>
            <person name="von Dassow P."/>
            <person name="Vyverman W."/>
            <person name="Willis A."/>
            <person name="Wyrwicz L.S."/>
            <person name="Rokhsar D.S."/>
            <person name="Weissenbach J."/>
            <person name="Armbrust E.V."/>
            <person name="Green B.R."/>
            <person name="Van de Peer Y."/>
            <person name="Grigoriev I.V."/>
        </authorList>
    </citation>
    <scope>NUCLEOTIDE SEQUENCE [LARGE SCALE GENOMIC DNA]</scope>
    <source>
        <strain evidence="13 14">CCAP 1055/1</strain>
    </source>
</reference>
<dbReference type="GO" id="GO:0048193">
    <property type="term" value="P:Golgi vesicle transport"/>
    <property type="evidence" value="ECO:0007669"/>
    <property type="project" value="InterPro"/>
</dbReference>